<dbReference type="Pfam" id="PF13622">
    <property type="entry name" value="4HBT_3"/>
    <property type="match status" value="1"/>
</dbReference>
<dbReference type="PANTHER" id="PTHR11066:SF34">
    <property type="entry name" value="ACYL-COENZYME A THIOESTERASE 8"/>
    <property type="match status" value="1"/>
</dbReference>
<feature type="domain" description="Acyl-CoA thioesterase-like C-terminal" evidence="4">
    <location>
        <begin position="161"/>
        <end position="286"/>
    </location>
</feature>
<comment type="caution">
    <text evidence="5">The sequence shown here is derived from an EMBL/GenBank/DDBJ whole genome shotgun (WGS) entry which is preliminary data.</text>
</comment>
<feature type="domain" description="Acyl-CoA thioesterase-like N-terminal HotDog" evidence="3">
    <location>
        <begin position="36"/>
        <end position="114"/>
    </location>
</feature>
<protein>
    <submittedName>
        <fullName evidence="5">Thioesterase family protein</fullName>
    </submittedName>
</protein>
<evidence type="ECO:0000313" key="6">
    <source>
        <dbReference type="Proteomes" id="UP001185984"/>
    </source>
</evidence>
<dbReference type="Pfam" id="PF20789">
    <property type="entry name" value="4HBT_3C"/>
    <property type="match status" value="1"/>
</dbReference>
<evidence type="ECO:0000256" key="1">
    <source>
        <dbReference type="ARBA" id="ARBA00006538"/>
    </source>
</evidence>
<keyword evidence="6" id="KW-1185">Reference proteome</keyword>
<dbReference type="EMBL" id="JAPTHD010000006">
    <property type="protein sequence ID" value="MDV5824851.1"/>
    <property type="molecule type" value="Genomic_DNA"/>
</dbReference>
<evidence type="ECO:0000259" key="3">
    <source>
        <dbReference type="Pfam" id="PF13622"/>
    </source>
</evidence>
<sequence>MRQDISLIWSQDIRRLVDPVPTAPLAARGEGLDGPAGRIFGGQAIAQALMAAAQAEGQGRLAHSLHASFLRAGDVGKAVDYQVTEHFLGRSFANRQVIATQDGQPILVVQVSFHGAEDGHVHQVDMRTHLTPEQSADRLRQWRNRTDERGRLFADRLDGRPIEIVPIDPDALFGAEPQSPRSAWWMRLRHPAGAEPAVQRALLAYASDMMLLRTAMFPHGIRPFSRGVQTASLDHAIWFHDTPDMDDWLLFETDSPWAGHARGLSRGHFFTAQGRLVASVAQESLMRMRRPPTPD</sequence>
<name>A0ABU3ZZ90_9SPHN</name>
<reference evidence="6" key="1">
    <citation type="journal article" date="2022" name="J Environ Chem Eng">
        <title>Biodegradation of petroleum oil using a constructed nonpathogenic and heavy metal-tolerant bacterial consortium isolated from marine sponges.</title>
        <authorList>
            <person name="Dechsakulwatana C."/>
            <person name="Rungsihiranrut A."/>
            <person name="Muangchinda C."/>
            <person name="Ningthoujam R."/>
            <person name="Klankeo P."/>
            <person name="Pinyakong O."/>
        </authorList>
    </citation>
    <scope>NUCLEOTIDE SEQUENCE [LARGE SCALE GENOMIC DNA]</scope>
    <source>
        <strain evidence="6">MO2-4</strain>
    </source>
</reference>
<keyword evidence="2" id="KW-0378">Hydrolase</keyword>
<dbReference type="InterPro" id="IPR029069">
    <property type="entry name" value="HotDog_dom_sf"/>
</dbReference>
<dbReference type="Gene3D" id="2.40.160.210">
    <property type="entry name" value="Acyl-CoA thioesterase, double hotdog domain"/>
    <property type="match status" value="1"/>
</dbReference>
<dbReference type="PANTHER" id="PTHR11066">
    <property type="entry name" value="ACYL-COA THIOESTERASE"/>
    <property type="match status" value="1"/>
</dbReference>
<dbReference type="CDD" id="cd03445">
    <property type="entry name" value="Thioesterase_II_repeat2"/>
    <property type="match status" value="1"/>
</dbReference>
<gene>
    <name evidence="5" type="ORF">O0R41_14690</name>
</gene>
<dbReference type="Proteomes" id="UP001185984">
    <property type="component" value="Unassembled WGS sequence"/>
</dbReference>
<dbReference type="CDD" id="cd03444">
    <property type="entry name" value="Thioesterase_II_repeat1"/>
    <property type="match status" value="1"/>
</dbReference>
<accession>A0ABU3ZZ90</accession>
<proteinExistence type="inferred from homology"/>
<dbReference type="RefSeq" id="WP_317517496.1">
    <property type="nucleotide sequence ID" value="NZ_JAPTHD010000006.1"/>
</dbReference>
<dbReference type="SUPFAM" id="SSF54637">
    <property type="entry name" value="Thioesterase/thiol ester dehydrase-isomerase"/>
    <property type="match status" value="2"/>
</dbReference>
<dbReference type="InterPro" id="IPR049449">
    <property type="entry name" value="TesB_ACOT8-like_N"/>
</dbReference>
<comment type="similarity">
    <text evidence="1">Belongs to the C/M/P thioester hydrolase family.</text>
</comment>
<evidence type="ECO:0000259" key="4">
    <source>
        <dbReference type="Pfam" id="PF20789"/>
    </source>
</evidence>
<evidence type="ECO:0000256" key="2">
    <source>
        <dbReference type="ARBA" id="ARBA00022801"/>
    </source>
</evidence>
<dbReference type="InterPro" id="IPR003703">
    <property type="entry name" value="Acyl_CoA_thio"/>
</dbReference>
<dbReference type="InterPro" id="IPR042171">
    <property type="entry name" value="Acyl-CoA_hotdog"/>
</dbReference>
<dbReference type="InterPro" id="IPR049450">
    <property type="entry name" value="ACOT8-like_C"/>
</dbReference>
<organism evidence="5 6">
    <name type="scientific">Sphingobium naphthae</name>
    <dbReference type="NCBI Taxonomy" id="1886786"/>
    <lineage>
        <taxon>Bacteria</taxon>
        <taxon>Pseudomonadati</taxon>
        <taxon>Pseudomonadota</taxon>
        <taxon>Alphaproteobacteria</taxon>
        <taxon>Sphingomonadales</taxon>
        <taxon>Sphingomonadaceae</taxon>
        <taxon>Sphingobium</taxon>
    </lineage>
</organism>
<evidence type="ECO:0000313" key="5">
    <source>
        <dbReference type="EMBL" id="MDV5824851.1"/>
    </source>
</evidence>